<protein>
    <submittedName>
        <fullName evidence="2">Right-handed parallel beta-helix repeat-containing protein</fullName>
    </submittedName>
</protein>
<dbReference type="InterPro" id="IPR011050">
    <property type="entry name" value="Pectin_lyase_fold/virulence"/>
</dbReference>
<dbReference type="Proteomes" id="UP001236507">
    <property type="component" value="Unassembled WGS sequence"/>
</dbReference>
<proteinExistence type="predicted"/>
<evidence type="ECO:0000313" key="3">
    <source>
        <dbReference type="Proteomes" id="UP001236507"/>
    </source>
</evidence>
<accession>A0ABT6YDP8</accession>
<evidence type="ECO:0000256" key="1">
    <source>
        <dbReference type="SAM" id="SignalP"/>
    </source>
</evidence>
<keyword evidence="1" id="KW-0732">Signal</keyword>
<keyword evidence="3" id="KW-1185">Reference proteome</keyword>
<dbReference type="SUPFAM" id="SSF51126">
    <property type="entry name" value="Pectin lyase-like"/>
    <property type="match status" value="1"/>
</dbReference>
<feature type="signal peptide" evidence="1">
    <location>
        <begin position="1"/>
        <end position="22"/>
    </location>
</feature>
<organism evidence="2 3">
    <name type="scientific">Flectobacillus roseus</name>
    <dbReference type="NCBI Taxonomy" id="502259"/>
    <lineage>
        <taxon>Bacteria</taxon>
        <taxon>Pseudomonadati</taxon>
        <taxon>Bacteroidota</taxon>
        <taxon>Cytophagia</taxon>
        <taxon>Cytophagales</taxon>
        <taxon>Flectobacillaceae</taxon>
        <taxon>Flectobacillus</taxon>
    </lineage>
</organism>
<comment type="caution">
    <text evidence="2">The sequence shown here is derived from an EMBL/GenBank/DDBJ whole genome shotgun (WGS) entry which is preliminary data.</text>
</comment>
<gene>
    <name evidence="2" type="ORF">QM524_20195</name>
</gene>
<dbReference type="RefSeq" id="WP_283345941.1">
    <property type="nucleotide sequence ID" value="NZ_JASHIF010000020.1"/>
</dbReference>
<evidence type="ECO:0000313" key="2">
    <source>
        <dbReference type="EMBL" id="MDI9861552.1"/>
    </source>
</evidence>
<sequence>MKTSSILASVLLLASLCTSCTKDNSDPKPEEQTVAGEVSGTWKKGSIIQVTGDIIVPAGKTLSIEEGVTVVMDTTAKPEIIVNGNLYATGNASNPVKFTVPETARTTKYKFGKLWGGILASKTCTELVLDNVILEYGGATTTEASTSVKLGLYKAASGENVPALWYSNVSGKLVVVNSIFRNFNEDCTYLEGGNIIFSNNKFYTTGVTGGEAINIKSGCIADVAYNLVYSTNTNALKLSNAGDRTPQAYVVAYNNTLLNTGWRRPTIKGGSIWIEASVRADLYNNLLTNCRFGIKRDVKKPEDSRSVIQNNLYYGYNQTTVDQFQPTAEIASGTNEVRGTKAGDNDPKFANYPLSTDVMNADYNSSWDFSLLSGSAALNKGITTFTRNFKTGITANGKTYTSPEPANYIGAFGGK</sequence>
<reference evidence="2 3" key="1">
    <citation type="submission" date="2023-05" db="EMBL/GenBank/DDBJ databases">
        <title>Novel species of genus Flectobacillus isolated from stream in China.</title>
        <authorList>
            <person name="Lu H."/>
        </authorList>
    </citation>
    <scope>NUCLEOTIDE SEQUENCE [LARGE SCALE GENOMIC DNA]</scope>
    <source>
        <strain evidence="2 3">KCTC 42575</strain>
    </source>
</reference>
<name>A0ABT6YDP8_9BACT</name>
<dbReference type="EMBL" id="JASHIF010000020">
    <property type="protein sequence ID" value="MDI9861552.1"/>
    <property type="molecule type" value="Genomic_DNA"/>
</dbReference>
<feature type="chain" id="PRO_5045565159" evidence="1">
    <location>
        <begin position="23"/>
        <end position="415"/>
    </location>
</feature>